<evidence type="ECO:0000256" key="2">
    <source>
        <dbReference type="SAM" id="Phobius"/>
    </source>
</evidence>
<feature type="domain" description="DUF2061" evidence="3">
    <location>
        <begin position="28"/>
        <end position="78"/>
    </location>
</feature>
<dbReference type="InterPro" id="IPR018638">
    <property type="entry name" value="DUF2061_membrane"/>
</dbReference>
<evidence type="ECO:0000256" key="1">
    <source>
        <dbReference type="SAM" id="MobiDB-lite"/>
    </source>
</evidence>
<reference evidence="4 5" key="1">
    <citation type="submission" date="2021-05" db="EMBL/GenBank/DDBJ databases">
        <title>Genetic and Functional Diversity in Clade A Lucinid endosymbionts from the Bahamas.</title>
        <authorList>
            <person name="Giani N.M."/>
            <person name="Engel A.S."/>
            <person name="Campbell B.J."/>
        </authorList>
    </citation>
    <scope>NUCLEOTIDE SEQUENCE [LARGE SCALE GENOMIC DNA]</scope>
    <source>
        <strain evidence="4">LUC16012Gg_MoonRockCtena</strain>
    </source>
</reference>
<feature type="transmembrane region" description="Helical" evidence="2">
    <location>
        <begin position="43"/>
        <end position="72"/>
    </location>
</feature>
<dbReference type="Proteomes" id="UP000770889">
    <property type="component" value="Unassembled WGS sequence"/>
</dbReference>
<gene>
    <name evidence="4" type="ORF">KME65_09890</name>
</gene>
<keyword evidence="2" id="KW-0472">Membrane</keyword>
<name>A0A944M8N3_9GAMM</name>
<dbReference type="AlphaFoldDB" id="A0A944M8N3"/>
<dbReference type="Pfam" id="PF09834">
    <property type="entry name" value="DUF2061"/>
    <property type="match status" value="1"/>
</dbReference>
<protein>
    <submittedName>
        <fullName evidence="4">DUF2061 domain-containing protein</fullName>
    </submittedName>
</protein>
<accession>A0A944M8N3</accession>
<dbReference type="EMBL" id="JAHHGM010000007">
    <property type="protein sequence ID" value="MBT2989263.1"/>
    <property type="molecule type" value="Genomic_DNA"/>
</dbReference>
<sequence>MFLTFADNKAEKRSRQAVSSERPIRSLTKAISWRVTGSIDTILLSWFFTGSLTTAAAIGLTEVVTKMVLYYLHERVWNRISLGRSEMGHGQKVAVLKEWPAVASSGNC</sequence>
<comment type="caution">
    <text evidence="4">The sequence shown here is derived from an EMBL/GenBank/DDBJ whole genome shotgun (WGS) entry which is preliminary data.</text>
</comment>
<evidence type="ECO:0000313" key="5">
    <source>
        <dbReference type="Proteomes" id="UP000770889"/>
    </source>
</evidence>
<organism evidence="4 5">
    <name type="scientific">Candidatus Thiodiazotropha taylori</name>
    <dbReference type="NCBI Taxonomy" id="2792791"/>
    <lineage>
        <taxon>Bacteria</taxon>
        <taxon>Pseudomonadati</taxon>
        <taxon>Pseudomonadota</taxon>
        <taxon>Gammaproteobacteria</taxon>
        <taxon>Chromatiales</taxon>
        <taxon>Sedimenticolaceae</taxon>
        <taxon>Candidatus Thiodiazotropha</taxon>
    </lineage>
</organism>
<feature type="region of interest" description="Disordered" evidence="1">
    <location>
        <begin position="1"/>
        <end position="20"/>
    </location>
</feature>
<evidence type="ECO:0000259" key="3">
    <source>
        <dbReference type="Pfam" id="PF09834"/>
    </source>
</evidence>
<keyword evidence="2" id="KW-1133">Transmembrane helix</keyword>
<proteinExistence type="predicted"/>
<evidence type="ECO:0000313" key="4">
    <source>
        <dbReference type="EMBL" id="MBT2989263.1"/>
    </source>
</evidence>
<keyword evidence="2" id="KW-0812">Transmembrane</keyword>